<evidence type="ECO:0000259" key="2">
    <source>
        <dbReference type="Pfam" id="PF07331"/>
    </source>
</evidence>
<dbReference type="AlphaFoldDB" id="A0A1M7AA01"/>
<keyword evidence="1" id="KW-1133">Transmembrane helix</keyword>
<keyword evidence="1" id="KW-0812">Transmembrane</keyword>
<sequence length="157" mass="17134">MRDLLIGLGFILAGIVTIVTAQKFPTLPSLQFGPSLFPSLIGGGFCIGGLALSLSQLNNIRLLISRCQDMGIKINAPRKLLTSLLPAALIVFYILSSDFLGTLLTMFIIMFSLMMIRKTRFLIAFSSSAILSAVIYFLFSHYLLIPLPQGTLFEGSL</sequence>
<dbReference type="STRING" id="44933.SAMN05660971_00424"/>
<evidence type="ECO:0000313" key="4">
    <source>
        <dbReference type="Proteomes" id="UP000184123"/>
    </source>
</evidence>
<feature type="transmembrane region" description="Helical" evidence="1">
    <location>
        <begin position="123"/>
        <end position="145"/>
    </location>
</feature>
<proteinExistence type="predicted"/>
<dbReference type="Pfam" id="PF07331">
    <property type="entry name" value="TctB"/>
    <property type="match status" value="1"/>
</dbReference>
<keyword evidence="1" id="KW-0472">Membrane</keyword>
<dbReference type="InterPro" id="IPR009936">
    <property type="entry name" value="DUF1468"/>
</dbReference>
<dbReference type="OrthoDB" id="6174504at2"/>
<reference evidence="3 4" key="1">
    <citation type="submission" date="2016-11" db="EMBL/GenBank/DDBJ databases">
        <authorList>
            <person name="Jaros S."/>
            <person name="Januszkiewicz K."/>
            <person name="Wedrychowicz H."/>
        </authorList>
    </citation>
    <scope>NUCLEOTIDE SEQUENCE [LARGE SCALE GENOMIC DNA]</scope>
    <source>
        <strain evidence="3 4">DSM 4740</strain>
    </source>
</reference>
<feature type="transmembrane region" description="Helical" evidence="1">
    <location>
        <begin position="99"/>
        <end position="116"/>
    </location>
</feature>
<gene>
    <name evidence="3" type="ORF">SAMN05660971_00424</name>
</gene>
<feature type="transmembrane region" description="Helical" evidence="1">
    <location>
        <begin position="37"/>
        <end position="55"/>
    </location>
</feature>
<accession>A0A1M7AA01</accession>
<feature type="transmembrane region" description="Helical" evidence="1">
    <location>
        <begin position="76"/>
        <end position="93"/>
    </location>
</feature>
<organism evidence="3 4">
    <name type="scientific">Halomonas cupida</name>
    <dbReference type="NCBI Taxonomy" id="44933"/>
    <lineage>
        <taxon>Bacteria</taxon>
        <taxon>Pseudomonadati</taxon>
        <taxon>Pseudomonadota</taxon>
        <taxon>Gammaproteobacteria</taxon>
        <taxon>Oceanospirillales</taxon>
        <taxon>Halomonadaceae</taxon>
        <taxon>Halomonas</taxon>
    </lineage>
</organism>
<name>A0A1M7AA01_9GAMM</name>
<evidence type="ECO:0000313" key="3">
    <source>
        <dbReference type="EMBL" id="SHL39537.1"/>
    </source>
</evidence>
<feature type="domain" description="DUF1468" evidence="2">
    <location>
        <begin position="5"/>
        <end position="148"/>
    </location>
</feature>
<evidence type="ECO:0000256" key="1">
    <source>
        <dbReference type="SAM" id="Phobius"/>
    </source>
</evidence>
<dbReference type="RefSeq" id="WP_073433357.1">
    <property type="nucleotide sequence ID" value="NZ_BJXU01000013.1"/>
</dbReference>
<dbReference type="Proteomes" id="UP000184123">
    <property type="component" value="Unassembled WGS sequence"/>
</dbReference>
<dbReference type="EMBL" id="FRCA01000001">
    <property type="protein sequence ID" value="SHL39537.1"/>
    <property type="molecule type" value="Genomic_DNA"/>
</dbReference>
<protein>
    <submittedName>
        <fullName evidence="3">Tripartite tricarboxylate transporter TctB family protein</fullName>
    </submittedName>
</protein>